<dbReference type="OrthoDB" id="772197at2759"/>
<organism evidence="3 4">
    <name type="scientific">Spinacia oleracea</name>
    <name type="common">Spinach</name>
    <dbReference type="NCBI Taxonomy" id="3562"/>
    <lineage>
        <taxon>Eukaryota</taxon>
        <taxon>Viridiplantae</taxon>
        <taxon>Streptophyta</taxon>
        <taxon>Embryophyta</taxon>
        <taxon>Tracheophyta</taxon>
        <taxon>Spermatophyta</taxon>
        <taxon>Magnoliopsida</taxon>
        <taxon>eudicotyledons</taxon>
        <taxon>Gunneridae</taxon>
        <taxon>Pentapetalae</taxon>
        <taxon>Caryophyllales</taxon>
        <taxon>Chenopodiaceae</taxon>
        <taxon>Chenopodioideae</taxon>
        <taxon>Anserineae</taxon>
        <taxon>Spinacia</taxon>
    </lineage>
</organism>
<keyword evidence="2" id="KW-0812">Transmembrane</keyword>
<feature type="compositionally biased region" description="Acidic residues" evidence="1">
    <location>
        <begin position="253"/>
        <end position="265"/>
    </location>
</feature>
<reference evidence="4" key="2">
    <citation type="submission" date="2025-08" db="UniProtKB">
        <authorList>
            <consortium name="RefSeq"/>
        </authorList>
    </citation>
    <scope>IDENTIFICATION</scope>
    <source>
        <tissue evidence="4">Leaf</tissue>
    </source>
</reference>
<evidence type="ECO:0000313" key="3">
    <source>
        <dbReference type="Proteomes" id="UP000813463"/>
    </source>
</evidence>
<sequence>MMSVQKLLLHETHFVFLFRKMCLLFRVLWACFFTMFGFTRQYLFRFITQKKNSNFKLIQPQEDYQNNGNMIELEDKNDENEVEEEEEEEESDPILRFRFPTFEEFLQNNDNNNDVQSTSHSISCENSDDKDVHIETEDDCLGSEIDTIAKSSQEFLLVEEISKREFSSESNLFENANSGNIFDEFLRSKTVNIKENSDEMKVENVVELSEQVNDSTINEDRVNNGNEFPSNDEFLLNGSTNNEGVMRNGSDLPSEDESLVSDTESDTMAPSSESSFRSSFIDSLSDGFLSDIDFERAFEVDTSTEFGWNEVNLTKEALEKQDFELQNLNKGYEADDFEDEDEDEDILEELKKLESNLEGENRDTDKEHKANMETKVENEQNEEKQSSGEQLSSDSDEQNGLETQWEHQDLVEQLKMEIKKVRAIGLPTILEESESPKIMDDLKPWKIQEKYKLGGTFDELHMFYKSYKERMRKLDILNYQKMYAIGFLRLKDPLKSFSKNKISTPALATIVSLDCWPCKPKSTIEINQPIMKKFSRELESDLEMVYVGQMCLSWEFLRWQYGKALDLWETDPHGKHRYNEVADKFQTFQVLLTRFLEDERFQGPRVQNYVKNRCVQRNLLQVPLIRDDNTRDRKKERKMVSSKDAMTSLQLVETIEESIRILWRFIKADKDTRYVTLLKCGRSSTSELQNPADASLLGDIQSSLQKKEKKLKDLYRSGKCVLKKFQKHQQEEGSDNVLFFFSQVDLRLVSRVLCMPRITTEQLVWCNDKLNNIHLAGRKLHVESSLVMLFPCS</sequence>
<dbReference type="Pfam" id="PF07891">
    <property type="entry name" value="DUF1666"/>
    <property type="match status" value="1"/>
</dbReference>
<gene>
    <name evidence="4" type="primary">LOC110800928</name>
</gene>
<dbReference type="PANTHER" id="PTHR46741">
    <property type="entry name" value="OS09G0413600 PROTEIN"/>
    <property type="match status" value="1"/>
</dbReference>
<evidence type="ECO:0000256" key="2">
    <source>
        <dbReference type="SAM" id="Phobius"/>
    </source>
</evidence>
<evidence type="ECO:0008006" key="5">
    <source>
        <dbReference type="Google" id="ProtNLM"/>
    </source>
</evidence>
<keyword evidence="2" id="KW-1133">Transmembrane helix</keyword>
<dbReference type="Proteomes" id="UP000813463">
    <property type="component" value="Chromosome 1"/>
</dbReference>
<keyword evidence="3" id="KW-1185">Reference proteome</keyword>
<name>A0A9R0K7Z2_SPIOL</name>
<feature type="region of interest" description="Disordered" evidence="1">
    <location>
        <begin position="352"/>
        <end position="401"/>
    </location>
</feature>
<dbReference type="RefSeq" id="XP_021861941.1">
    <property type="nucleotide sequence ID" value="XM_022006249.2"/>
</dbReference>
<dbReference type="KEGG" id="soe:110800928"/>
<feature type="transmembrane region" description="Helical" evidence="2">
    <location>
        <begin position="21"/>
        <end position="43"/>
    </location>
</feature>
<reference evidence="3" key="1">
    <citation type="journal article" date="2021" name="Nat. Commun.">
        <title>Genomic analyses provide insights into spinach domestication and the genetic basis of agronomic traits.</title>
        <authorList>
            <person name="Cai X."/>
            <person name="Sun X."/>
            <person name="Xu C."/>
            <person name="Sun H."/>
            <person name="Wang X."/>
            <person name="Ge C."/>
            <person name="Zhang Z."/>
            <person name="Wang Q."/>
            <person name="Fei Z."/>
            <person name="Jiao C."/>
            <person name="Wang Q."/>
        </authorList>
    </citation>
    <scope>NUCLEOTIDE SEQUENCE [LARGE SCALE GENOMIC DNA]</scope>
    <source>
        <strain evidence="3">cv. Varoflay</strain>
    </source>
</reference>
<evidence type="ECO:0000313" key="4">
    <source>
        <dbReference type="RefSeq" id="XP_021861941.1"/>
    </source>
</evidence>
<protein>
    <recommendedName>
        <fullName evidence="5">Ribosomal protein L34Ae</fullName>
    </recommendedName>
</protein>
<dbReference type="InterPro" id="IPR012870">
    <property type="entry name" value="DUF1666"/>
</dbReference>
<feature type="region of interest" description="Disordered" evidence="1">
    <location>
        <begin position="213"/>
        <end position="278"/>
    </location>
</feature>
<keyword evidence="2" id="KW-0472">Membrane</keyword>
<proteinExistence type="predicted"/>
<feature type="compositionally biased region" description="Basic and acidic residues" evidence="1">
    <location>
        <begin position="352"/>
        <end position="386"/>
    </location>
</feature>
<evidence type="ECO:0000256" key="1">
    <source>
        <dbReference type="SAM" id="MobiDB-lite"/>
    </source>
</evidence>
<dbReference type="GeneID" id="110800928"/>
<accession>A0A9R0K7Z2</accession>
<dbReference type="AlphaFoldDB" id="A0A9R0K7Z2"/>
<dbReference type="PANTHER" id="PTHR46741:SF2">
    <property type="entry name" value="RIBOSOMAL PROTEIN L34AE"/>
    <property type="match status" value="1"/>
</dbReference>